<dbReference type="InterPro" id="IPR005545">
    <property type="entry name" value="YCII"/>
</dbReference>
<protein>
    <recommendedName>
        <fullName evidence="2">YCII-related domain-containing protein</fullName>
    </recommendedName>
</protein>
<accession>A0A2T0MIJ8</accession>
<dbReference type="AlphaFoldDB" id="A0A2T0MIJ8"/>
<sequence length="119" mass="13549">MKEFMLFIRSDEDNPLANFSLKEQQKHVEKVSAYIQELVKSGKMKSAQPLESEGSVVSLKNGSLVDGPYNETKEVISGYYHLMADDLQEAIRIAKADPRFEDGNWKIEVRQIMKVEGIN</sequence>
<dbReference type="OrthoDB" id="7782105at2"/>
<evidence type="ECO:0000259" key="2">
    <source>
        <dbReference type="Pfam" id="PF03795"/>
    </source>
</evidence>
<evidence type="ECO:0000313" key="4">
    <source>
        <dbReference type="Proteomes" id="UP000237640"/>
    </source>
</evidence>
<dbReference type="SUPFAM" id="SSF54909">
    <property type="entry name" value="Dimeric alpha+beta barrel"/>
    <property type="match status" value="1"/>
</dbReference>
<dbReference type="EMBL" id="PVYX01000001">
    <property type="protein sequence ID" value="PRX57389.1"/>
    <property type="molecule type" value="Genomic_DNA"/>
</dbReference>
<reference evidence="3 4" key="1">
    <citation type="submission" date="2018-03" db="EMBL/GenBank/DDBJ databases">
        <title>Genomic Encyclopedia of Archaeal and Bacterial Type Strains, Phase II (KMG-II): from individual species to whole genera.</title>
        <authorList>
            <person name="Goeker M."/>
        </authorList>
    </citation>
    <scope>NUCLEOTIDE SEQUENCE [LARGE SCALE GENOMIC DNA]</scope>
    <source>
        <strain evidence="3 4">DSM 25027</strain>
    </source>
</reference>
<comment type="caution">
    <text evidence="3">The sequence shown here is derived from an EMBL/GenBank/DDBJ whole genome shotgun (WGS) entry which is preliminary data.</text>
</comment>
<dbReference type="PANTHER" id="PTHR35174">
    <property type="entry name" value="BLL7171 PROTEIN-RELATED"/>
    <property type="match status" value="1"/>
</dbReference>
<dbReference type="RefSeq" id="WP_106144287.1">
    <property type="nucleotide sequence ID" value="NZ_PVYX01000001.1"/>
</dbReference>
<comment type="similarity">
    <text evidence="1">Belongs to the YciI family.</text>
</comment>
<keyword evidence="4" id="KW-1185">Reference proteome</keyword>
<dbReference type="Proteomes" id="UP000237640">
    <property type="component" value="Unassembled WGS sequence"/>
</dbReference>
<name>A0A2T0MIJ8_9FLAO</name>
<evidence type="ECO:0000313" key="3">
    <source>
        <dbReference type="EMBL" id="PRX57389.1"/>
    </source>
</evidence>
<evidence type="ECO:0000256" key="1">
    <source>
        <dbReference type="ARBA" id="ARBA00007689"/>
    </source>
</evidence>
<gene>
    <name evidence="3" type="ORF">CLV81_1393</name>
</gene>
<dbReference type="Pfam" id="PF03795">
    <property type="entry name" value="YCII"/>
    <property type="match status" value="1"/>
</dbReference>
<organism evidence="3 4">
    <name type="scientific">Flagellimonas meridianipacifica</name>
    <dbReference type="NCBI Taxonomy" id="1080225"/>
    <lineage>
        <taxon>Bacteria</taxon>
        <taxon>Pseudomonadati</taxon>
        <taxon>Bacteroidota</taxon>
        <taxon>Flavobacteriia</taxon>
        <taxon>Flavobacteriales</taxon>
        <taxon>Flavobacteriaceae</taxon>
        <taxon>Flagellimonas</taxon>
    </lineage>
</organism>
<dbReference type="InterPro" id="IPR011008">
    <property type="entry name" value="Dimeric_a/b-barrel"/>
</dbReference>
<dbReference type="Gene3D" id="3.30.70.1060">
    <property type="entry name" value="Dimeric alpha+beta barrel"/>
    <property type="match status" value="1"/>
</dbReference>
<feature type="domain" description="YCII-related" evidence="2">
    <location>
        <begin position="5"/>
        <end position="112"/>
    </location>
</feature>
<proteinExistence type="inferred from homology"/>